<organism evidence="8 9">
    <name type="scientific">Araneus ventricosus</name>
    <name type="common">Orbweaver spider</name>
    <name type="synonym">Epeira ventricosa</name>
    <dbReference type="NCBI Taxonomy" id="182803"/>
    <lineage>
        <taxon>Eukaryota</taxon>
        <taxon>Metazoa</taxon>
        <taxon>Ecdysozoa</taxon>
        <taxon>Arthropoda</taxon>
        <taxon>Chelicerata</taxon>
        <taxon>Arachnida</taxon>
        <taxon>Araneae</taxon>
        <taxon>Araneomorphae</taxon>
        <taxon>Entelegynae</taxon>
        <taxon>Araneoidea</taxon>
        <taxon>Araneidae</taxon>
        <taxon>Araneus</taxon>
    </lineage>
</organism>
<reference evidence="8 9" key="1">
    <citation type="journal article" date="2019" name="Sci. Rep.">
        <title>Orb-weaving spider Araneus ventricosus genome elucidates the spidroin gene catalogue.</title>
        <authorList>
            <person name="Kono N."/>
            <person name="Nakamura H."/>
            <person name="Ohtoshi R."/>
            <person name="Moran D.A.P."/>
            <person name="Shinohara A."/>
            <person name="Yoshida Y."/>
            <person name="Fujiwara M."/>
            <person name="Mori M."/>
            <person name="Tomita M."/>
            <person name="Arakawa K."/>
        </authorList>
    </citation>
    <scope>NUCLEOTIDE SEQUENCE [LARGE SCALE GENOMIC DNA]</scope>
</reference>
<dbReference type="PROSITE" id="PS50994">
    <property type="entry name" value="INTEGRASE"/>
    <property type="match status" value="1"/>
</dbReference>
<sequence length="515" mass="59393">MILNAKKSIFSQTSIKFFGHIIDEQGIRPDPDKIAAIENYQPPTNKKELKLFGMANYLARFVPNYSDILFPMTSMLSNKVIFVWERNYSYHRCFMYGLGATFCQKQADGRRSVIAYASRTLTPTESRYAQIEKEALAVAWGYEKFRDYLTGMHFKIETDHKHLIPIFSKKNLDDLSPRLQRIKLRMMKFSYTIVHIPGKELFAANALSRNPQKVPYKREELEAEIDAFIQMITSSLPASSRRLDELRVAQLKDETCQKLTDYVLKGWPSKKEVDTLCAPYWQNRYEISVQDGLRGCRIIIPKSHQAEVLNQIHESHMGITKYYYSRYPEIARLDRLTSDEIINQCKSIFSRHGIPNVVRSDNSSQFDPVKTVKFKDFAKSYGFTHISNSPKFSQSNGLIEAAVKTVKARIKKFRDPYLALMAYRATPLENGFSPSELLMGSRINTTLPVAKAQLQPYSVSKKVLEAKEERRIEGQKANYDKHHGLRKLDELDPGQNVWITDIRVTGKVLQKTPYP</sequence>
<keyword evidence="2" id="KW-0548">Nucleotidyltransferase</keyword>
<dbReference type="GO" id="GO:0042575">
    <property type="term" value="C:DNA polymerase complex"/>
    <property type="evidence" value="ECO:0007669"/>
    <property type="project" value="UniProtKB-ARBA"/>
</dbReference>
<evidence type="ECO:0000313" key="8">
    <source>
        <dbReference type="EMBL" id="GBN71386.1"/>
    </source>
</evidence>
<dbReference type="Proteomes" id="UP000499080">
    <property type="component" value="Unassembled WGS sequence"/>
</dbReference>
<dbReference type="GO" id="GO:0004519">
    <property type="term" value="F:endonuclease activity"/>
    <property type="evidence" value="ECO:0007669"/>
    <property type="project" value="UniProtKB-KW"/>
</dbReference>
<dbReference type="GO" id="GO:0015074">
    <property type="term" value="P:DNA integration"/>
    <property type="evidence" value="ECO:0007669"/>
    <property type="project" value="InterPro"/>
</dbReference>
<keyword evidence="6" id="KW-0695">RNA-directed DNA polymerase</keyword>
<comment type="caution">
    <text evidence="8">The sequence shown here is derived from an EMBL/GenBank/DDBJ whole genome shotgun (WGS) entry which is preliminary data.</text>
</comment>
<dbReference type="GO" id="GO:0003964">
    <property type="term" value="F:RNA-directed DNA polymerase activity"/>
    <property type="evidence" value="ECO:0007669"/>
    <property type="project" value="UniProtKB-KW"/>
</dbReference>
<keyword evidence="5" id="KW-0378">Hydrolase</keyword>
<dbReference type="Gene3D" id="3.10.20.370">
    <property type="match status" value="1"/>
</dbReference>
<dbReference type="InterPro" id="IPR036397">
    <property type="entry name" value="RNaseH_sf"/>
</dbReference>
<dbReference type="SUPFAM" id="SSF53098">
    <property type="entry name" value="Ribonuclease H-like"/>
    <property type="match status" value="1"/>
</dbReference>
<dbReference type="Gene3D" id="3.30.420.10">
    <property type="entry name" value="Ribonuclease H-like superfamily/Ribonuclease H"/>
    <property type="match status" value="1"/>
</dbReference>
<keyword evidence="3" id="KW-0540">Nuclease</keyword>
<dbReference type="InterPro" id="IPR001584">
    <property type="entry name" value="Integrase_cat-core"/>
</dbReference>
<dbReference type="CDD" id="cd09274">
    <property type="entry name" value="RNase_HI_RT_Ty3"/>
    <property type="match status" value="1"/>
</dbReference>
<name>A0A4Y2R7H6_ARAVE</name>
<dbReference type="GO" id="GO:0003676">
    <property type="term" value="F:nucleic acid binding"/>
    <property type="evidence" value="ECO:0007669"/>
    <property type="project" value="InterPro"/>
</dbReference>
<dbReference type="InterPro" id="IPR012337">
    <property type="entry name" value="RNaseH-like_sf"/>
</dbReference>
<feature type="domain" description="Integrase catalytic" evidence="7">
    <location>
        <begin position="297"/>
        <end position="464"/>
    </location>
</feature>
<proteinExistence type="predicted"/>
<dbReference type="GO" id="GO:0016787">
    <property type="term" value="F:hydrolase activity"/>
    <property type="evidence" value="ECO:0007669"/>
    <property type="project" value="UniProtKB-KW"/>
</dbReference>
<dbReference type="InterPro" id="IPR043128">
    <property type="entry name" value="Rev_trsase/Diguanyl_cyclase"/>
</dbReference>
<evidence type="ECO:0000256" key="1">
    <source>
        <dbReference type="ARBA" id="ARBA00022679"/>
    </source>
</evidence>
<feature type="non-terminal residue" evidence="8">
    <location>
        <position position="515"/>
    </location>
</feature>
<evidence type="ECO:0000256" key="4">
    <source>
        <dbReference type="ARBA" id="ARBA00022759"/>
    </source>
</evidence>
<evidence type="ECO:0000256" key="3">
    <source>
        <dbReference type="ARBA" id="ARBA00022722"/>
    </source>
</evidence>
<dbReference type="FunFam" id="3.10.20.370:FF:000001">
    <property type="entry name" value="Retrovirus-related Pol polyprotein from transposon 17.6-like protein"/>
    <property type="match status" value="1"/>
</dbReference>
<evidence type="ECO:0000256" key="6">
    <source>
        <dbReference type="ARBA" id="ARBA00022918"/>
    </source>
</evidence>
<dbReference type="PANTHER" id="PTHR37984">
    <property type="entry name" value="PROTEIN CBG26694"/>
    <property type="match status" value="1"/>
</dbReference>
<dbReference type="PANTHER" id="PTHR37984:SF5">
    <property type="entry name" value="PROTEIN NYNRIN-LIKE"/>
    <property type="match status" value="1"/>
</dbReference>
<dbReference type="SUPFAM" id="SSF56672">
    <property type="entry name" value="DNA/RNA polymerases"/>
    <property type="match status" value="1"/>
</dbReference>
<dbReference type="Gene3D" id="3.30.70.270">
    <property type="match status" value="1"/>
</dbReference>
<accession>A0A4Y2R7H6</accession>
<evidence type="ECO:0000259" key="7">
    <source>
        <dbReference type="PROSITE" id="PS50994"/>
    </source>
</evidence>
<dbReference type="InterPro" id="IPR041373">
    <property type="entry name" value="RT_RNaseH"/>
</dbReference>
<dbReference type="Pfam" id="PF17917">
    <property type="entry name" value="RT_RNaseH"/>
    <property type="match status" value="1"/>
</dbReference>
<dbReference type="InterPro" id="IPR050951">
    <property type="entry name" value="Retrovirus_Pol_polyprotein"/>
</dbReference>
<keyword evidence="1" id="KW-0808">Transferase</keyword>
<keyword evidence="4" id="KW-0255">Endonuclease</keyword>
<dbReference type="EMBL" id="BGPR01142916">
    <property type="protein sequence ID" value="GBN71386.1"/>
    <property type="molecule type" value="Genomic_DNA"/>
</dbReference>
<evidence type="ECO:0000256" key="5">
    <source>
        <dbReference type="ARBA" id="ARBA00022801"/>
    </source>
</evidence>
<dbReference type="InterPro" id="IPR043502">
    <property type="entry name" value="DNA/RNA_pol_sf"/>
</dbReference>
<dbReference type="OrthoDB" id="6149201at2759"/>
<evidence type="ECO:0000256" key="2">
    <source>
        <dbReference type="ARBA" id="ARBA00022695"/>
    </source>
</evidence>
<evidence type="ECO:0000313" key="9">
    <source>
        <dbReference type="Proteomes" id="UP000499080"/>
    </source>
</evidence>
<protein>
    <recommendedName>
        <fullName evidence="7">Integrase catalytic domain-containing protein</fullName>
    </recommendedName>
</protein>
<keyword evidence="9" id="KW-1185">Reference proteome</keyword>
<gene>
    <name evidence="8" type="ORF">AVEN_87357_1</name>
</gene>
<dbReference type="AlphaFoldDB" id="A0A4Y2R7H6"/>